<sequence>MKRLGVPDNAAGRQMLTDHLTISAKTDGNVMNTFSNQYGKFEVRESLFMGPSGKAANFQSTFQVYDDGTRKLSTVIPLH</sequence>
<dbReference type="Proteomes" id="UP000542111">
    <property type="component" value="Unassembled WGS sequence"/>
</dbReference>
<reference evidence="1 2" key="1">
    <citation type="journal article" date="2020" name="Front. Microbiol.">
        <title>Genetic Organization of the aprX-lipA2 Operon Affects the Proteolytic Potential of Pseudomonas Species in Milk.</title>
        <authorList>
            <person name="Maier C."/>
            <person name="Huptas C."/>
            <person name="von Neubeck M."/>
            <person name="Scherer S."/>
            <person name="Wenning M."/>
            <person name="Lucking G."/>
        </authorList>
    </citation>
    <scope>NUCLEOTIDE SEQUENCE [LARGE SCALE GENOMIC DNA]</scope>
    <source>
        <strain evidence="1 2">G4779</strain>
    </source>
</reference>
<dbReference type="AlphaFoldDB" id="A0A7Y1MQH8"/>
<accession>A0A7Y1MQH8</accession>
<proteinExistence type="predicted"/>
<name>A0A7Y1MQH8_9PSED</name>
<dbReference type="EMBL" id="JAAQYP010000022">
    <property type="protein sequence ID" value="NNA96523.1"/>
    <property type="molecule type" value="Genomic_DNA"/>
</dbReference>
<comment type="caution">
    <text evidence="1">The sequence shown here is derived from an EMBL/GenBank/DDBJ whole genome shotgun (WGS) entry which is preliminary data.</text>
</comment>
<organism evidence="1 2">
    <name type="scientific">Pseudomonas gessardii</name>
    <dbReference type="NCBI Taxonomy" id="78544"/>
    <lineage>
        <taxon>Bacteria</taxon>
        <taxon>Pseudomonadati</taxon>
        <taxon>Pseudomonadota</taxon>
        <taxon>Gammaproteobacteria</taxon>
        <taxon>Pseudomonadales</taxon>
        <taxon>Pseudomonadaceae</taxon>
        <taxon>Pseudomonas</taxon>
    </lineage>
</organism>
<evidence type="ECO:0000313" key="1">
    <source>
        <dbReference type="EMBL" id="NNA96523.1"/>
    </source>
</evidence>
<gene>
    <name evidence="1" type="ORF">HBO33_15240</name>
</gene>
<protein>
    <submittedName>
        <fullName evidence="1">Uncharacterized protein</fullName>
    </submittedName>
</protein>
<evidence type="ECO:0000313" key="2">
    <source>
        <dbReference type="Proteomes" id="UP000542111"/>
    </source>
</evidence>